<gene>
    <name evidence="1" type="ORF">AMTR_s00021p00236420</name>
</gene>
<name>W1Q0S6_AMBTC</name>
<dbReference type="HOGENOM" id="CLU_2052772_0_0_1"/>
<sequence>MKDIFPSTAFNGNTVSIGRWCYHYNKEDHLVAFDMQREEAIIISVPKLPNDGRVLDNYGIVEREGRLAFVYIVYNANLELWILIEEEWVGVLNLKSSTEFVLTSMPVLFLGDCFIRNLSP</sequence>
<evidence type="ECO:0000313" key="1">
    <source>
        <dbReference type="EMBL" id="ERN14101.1"/>
    </source>
</evidence>
<dbReference type="EMBL" id="KI392560">
    <property type="protein sequence ID" value="ERN14101.1"/>
    <property type="molecule type" value="Genomic_DNA"/>
</dbReference>
<proteinExistence type="predicted"/>
<dbReference type="Proteomes" id="UP000017836">
    <property type="component" value="Unassembled WGS sequence"/>
</dbReference>
<protein>
    <submittedName>
        <fullName evidence="1">Uncharacterized protein</fullName>
    </submittedName>
</protein>
<keyword evidence="2" id="KW-1185">Reference proteome</keyword>
<dbReference type="Gramene" id="ERN14101">
    <property type="protein sequence ID" value="ERN14101"/>
    <property type="gene ID" value="AMTR_s00021p00236420"/>
</dbReference>
<accession>W1Q0S6</accession>
<organism evidence="1 2">
    <name type="scientific">Amborella trichopoda</name>
    <dbReference type="NCBI Taxonomy" id="13333"/>
    <lineage>
        <taxon>Eukaryota</taxon>
        <taxon>Viridiplantae</taxon>
        <taxon>Streptophyta</taxon>
        <taxon>Embryophyta</taxon>
        <taxon>Tracheophyta</taxon>
        <taxon>Spermatophyta</taxon>
        <taxon>Magnoliopsida</taxon>
        <taxon>Amborellales</taxon>
        <taxon>Amborellaceae</taxon>
        <taxon>Amborella</taxon>
    </lineage>
</organism>
<evidence type="ECO:0000313" key="2">
    <source>
        <dbReference type="Proteomes" id="UP000017836"/>
    </source>
</evidence>
<dbReference type="AlphaFoldDB" id="W1Q0S6"/>
<reference evidence="2" key="1">
    <citation type="journal article" date="2013" name="Science">
        <title>The Amborella genome and the evolution of flowering plants.</title>
        <authorList>
            <consortium name="Amborella Genome Project"/>
        </authorList>
    </citation>
    <scope>NUCLEOTIDE SEQUENCE [LARGE SCALE GENOMIC DNA]</scope>
</reference>